<name>A0A175JHR9_ENTHI</name>
<dbReference type="VEuPathDB" id="AmoebaDB:EHI7A_049120"/>
<accession>A0A175JHR9</accession>
<proteinExistence type="predicted"/>
<evidence type="ECO:0000313" key="2">
    <source>
        <dbReference type="Proteomes" id="UP000078387"/>
    </source>
</evidence>
<gene>
    <name evidence="1" type="ORF">CL6EHI_c00053</name>
</gene>
<evidence type="ECO:0000313" key="1">
    <source>
        <dbReference type="EMBL" id="GAT93231.1"/>
    </source>
</evidence>
<sequence>MEKLEEEQTELIRKPLNENGVDVTEIENHGVIIINNSPDSIEVIKPNECNIKLVSENVRKNLTNSTSSNPQVAAQVQAEMQKVLSQLDQM</sequence>
<dbReference type="VEuPathDB" id="AmoebaDB:EHI5A_031450"/>
<dbReference type="EMBL" id="BDEQ01000001">
    <property type="protein sequence ID" value="GAT93231.1"/>
    <property type="molecule type" value="Genomic_DNA"/>
</dbReference>
<dbReference type="VEuPathDB" id="AmoebaDB:EHI8A_017870"/>
<comment type="caution">
    <text evidence="1">The sequence shown here is derived from an EMBL/GenBank/DDBJ whole genome shotgun (WGS) entry which is preliminary data.</text>
</comment>
<dbReference type="VEuPathDB" id="AmoebaDB:KM1_040050"/>
<dbReference type="Proteomes" id="UP000078387">
    <property type="component" value="Unassembled WGS sequence"/>
</dbReference>
<protein>
    <submittedName>
        <fullName evidence="1">Coiled-coil protein</fullName>
    </submittedName>
</protein>
<organism evidence="1 2">
    <name type="scientific">Entamoeba histolytica</name>
    <dbReference type="NCBI Taxonomy" id="5759"/>
    <lineage>
        <taxon>Eukaryota</taxon>
        <taxon>Amoebozoa</taxon>
        <taxon>Evosea</taxon>
        <taxon>Archamoebae</taxon>
        <taxon>Mastigamoebida</taxon>
        <taxon>Entamoebidae</taxon>
        <taxon>Entamoeba</taxon>
    </lineage>
</organism>
<dbReference type="AlphaFoldDB" id="A0A175JHR9"/>
<reference evidence="1 2" key="1">
    <citation type="submission" date="2016-05" db="EMBL/GenBank/DDBJ databases">
        <title>First whole genome sequencing of Entamoeba histolytica HM1:IMSS-clone-6.</title>
        <authorList>
            <person name="Mukherjee Avik.K."/>
            <person name="Izumyama S."/>
            <person name="Nakada-Tsukui K."/>
            <person name="Nozaki T."/>
        </authorList>
    </citation>
    <scope>NUCLEOTIDE SEQUENCE [LARGE SCALE GENOMIC DNA]</scope>
    <source>
        <strain evidence="1 2">HM1:IMSS clone 6</strain>
    </source>
</reference>